<accession>A0ABT2UDZ9</accession>
<dbReference type="EMBL" id="JAOQIO010000034">
    <property type="protein sequence ID" value="MCU6792872.1"/>
    <property type="molecule type" value="Genomic_DNA"/>
</dbReference>
<dbReference type="PANTHER" id="PTHR43308">
    <property type="entry name" value="OUTER MEMBRANE PROTEIN ALPHA-RELATED"/>
    <property type="match status" value="1"/>
</dbReference>
<reference evidence="3 4" key="1">
    <citation type="submission" date="2022-09" db="EMBL/GenBank/DDBJ databases">
        <authorList>
            <person name="Han X.L."/>
            <person name="Wang Q."/>
            <person name="Lu T."/>
        </authorList>
    </citation>
    <scope>NUCLEOTIDE SEQUENCE [LARGE SCALE GENOMIC DNA]</scope>
    <source>
        <strain evidence="3 4">WQ 127069</strain>
    </source>
</reference>
<dbReference type="InterPro" id="IPR013783">
    <property type="entry name" value="Ig-like_fold"/>
</dbReference>
<dbReference type="RefSeq" id="WP_262684225.1">
    <property type="nucleotide sequence ID" value="NZ_JAOQIO010000034.1"/>
</dbReference>
<organism evidence="3 4">
    <name type="scientific">Paenibacillus baimaensis</name>
    <dbReference type="NCBI Taxonomy" id="2982185"/>
    <lineage>
        <taxon>Bacteria</taxon>
        <taxon>Bacillati</taxon>
        <taxon>Bacillota</taxon>
        <taxon>Bacilli</taxon>
        <taxon>Bacillales</taxon>
        <taxon>Paenibacillaceae</taxon>
        <taxon>Paenibacillus</taxon>
    </lineage>
</organism>
<feature type="domain" description="SLH" evidence="2">
    <location>
        <begin position="917"/>
        <end position="976"/>
    </location>
</feature>
<dbReference type="Pfam" id="PF00395">
    <property type="entry name" value="SLH"/>
    <property type="match status" value="3"/>
</dbReference>
<gene>
    <name evidence="3" type="ORF">OB236_12155</name>
</gene>
<dbReference type="PROSITE" id="PS51272">
    <property type="entry name" value="SLH"/>
    <property type="match status" value="3"/>
</dbReference>
<dbReference type="PANTHER" id="PTHR43308:SF5">
    <property type="entry name" value="S-LAYER PROTEIN _ PEPTIDOGLYCAN ENDO-BETA-N-ACETYLGLUCOSAMINIDASE"/>
    <property type="match status" value="1"/>
</dbReference>
<dbReference type="Gene3D" id="2.60.40.10">
    <property type="entry name" value="Immunoglobulins"/>
    <property type="match status" value="1"/>
</dbReference>
<dbReference type="InterPro" id="IPR008965">
    <property type="entry name" value="CBM2/CBM3_carb-bd_dom_sf"/>
</dbReference>
<dbReference type="Pfam" id="PF16640">
    <property type="entry name" value="Big_3_5"/>
    <property type="match status" value="1"/>
</dbReference>
<feature type="compositionally biased region" description="Low complexity" evidence="1">
    <location>
        <begin position="541"/>
        <end position="560"/>
    </location>
</feature>
<dbReference type="Gene3D" id="2.60.40.680">
    <property type="match status" value="2"/>
</dbReference>
<dbReference type="Pfam" id="PF00963">
    <property type="entry name" value="Cohesin"/>
    <property type="match status" value="2"/>
</dbReference>
<sequence>MSERLFGRKGQVTRRAVSILLILCMIFSFGSFASAGLPVPVSIEIGSVSGAPKDTVTVAVYMDSGDYPFAEFAMTLNYDLNVFEEVQAGDVRFTSMFSMNPSVTPGKNGTTGTLALQDLSLISEKEQVFSIQFKIKNSAAAGSSSISVASGTATYTPTTGGSPQSISDANITSGTFTVTGTSDTTTPTVTQATYTAISALKPHLKLTFSENVKAVAGKNMVLKKALDDSTIVTINAGDTNQVSVSGATILIDPAAVLSYGTNYYVLIDSGAFKDIANNNFAGFADKTGWPFATEAAVPQTVTVGIGSASGKVGAAVEVPVSVTAASAGVGAYGMRIDYDKTALEVTGITGQHDDHFMSYFSNKDGWLKAVWTDASGGDKSHAAGSGMFKIQFKIKDEAAIGDKILTVSSESDVQSFTFTDVAAVEMIKTLTAGKVTVSATPPTLTATTTVVTAAPNPSKQGMPLTLTAIVSAASGTPTGGTVEFFEGTTSLGTVTVVGGTASLVTIPLNGMHTITATYSGDTNFSGSTSEPYIVSVVRGDSSAGGTSPSPSASSASESIPTGVDVLVNGKAENAGTATTDTVNGQTVTVVVVDQGKLEARLAAEGQGAVISIPINIQSDKVIGELNGQMVSRMEQQQAVIEIRTDKATYTLPAKQIDIQSISEQVGRTVSLQDIKVRIEMAVPSADMMKVVASSASAGMFEIVVPPLEFTVKAIYGDLTIDITRFQAYVERSIAIPEGVDPNKITTGVVVDPDGAVRHVPTQIVNRDGRYYAVVNSLTNSLYSIVWHPLVFKDVADHWAKDAVNNMGSRMVINGTGNDIFNPDQDTTRAEFAAIMVRGLGLKLERGTSSFTDVRDSDWYSSAVQTAYSYKLLSGFEDGSFRPMDKITREQAMTIIARTMAVSGLKAKLPTTAAEQSLDAFTDGVDIAEWAKSDIADCLKAGIVSGRSATELAPKAYITRAEVAYIVKKLLQKSELI</sequence>
<dbReference type="Proteomes" id="UP001652445">
    <property type="component" value="Unassembled WGS sequence"/>
</dbReference>
<protein>
    <submittedName>
        <fullName evidence="3">S-layer homology domain-containing protein</fullName>
    </submittedName>
</protein>
<evidence type="ECO:0000313" key="3">
    <source>
        <dbReference type="EMBL" id="MCU6792872.1"/>
    </source>
</evidence>
<keyword evidence="4" id="KW-1185">Reference proteome</keyword>
<dbReference type="InterPro" id="IPR032109">
    <property type="entry name" value="Big_3_5"/>
</dbReference>
<proteinExistence type="predicted"/>
<dbReference type="SUPFAM" id="SSF49384">
    <property type="entry name" value="Carbohydrate-binding domain"/>
    <property type="match status" value="2"/>
</dbReference>
<comment type="caution">
    <text evidence="3">The sequence shown here is derived from an EMBL/GenBank/DDBJ whole genome shotgun (WGS) entry which is preliminary data.</text>
</comment>
<dbReference type="InterPro" id="IPR051465">
    <property type="entry name" value="Cell_Envelope_Struct_Comp"/>
</dbReference>
<dbReference type="InterPro" id="IPR001119">
    <property type="entry name" value="SLH_dom"/>
</dbReference>
<evidence type="ECO:0000256" key="1">
    <source>
        <dbReference type="SAM" id="MobiDB-lite"/>
    </source>
</evidence>
<evidence type="ECO:0000259" key="2">
    <source>
        <dbReference type="PROSITE" id="PS51272"/>
    </source>
</evidence>
<dbReference type="InterPro" id="IPR002102">
    <property type="entry name" value="Cohesin_dom"/>
</dbReference>
<feature type="domain" description="SLH" evidence="2">
    <location>
        <begin position="846"/>
        <end position="909"/>
    </location>
</feature>
<evidence type="ECO:0000313" key="4">
    <source>
        <dbReference type="Proteomes" id="UP001652445"/>
    </source>
</evidence>
<feature type="domain" description="SLH" evidence="2">
    <location>
        <begin position="786"/>
        <end position="845"/>
    </location>
</feature>
<name>A0ABT2UDZ9_9BACL</name>
<dbReference type="CDD" id="cd08548">
    <property type="entry name" value="Type_I_cohesin_like"/>
    <property type="match status" value="1"/>
</dbReference>
<feature type="region of interest" description="Disordered" evidence="1">
    <location>
        <begin position="538"/>
        <end position="560"/>
    </location>
</feature>